<sequence>PSPILWQCYPFCSNRKRIASQINQTTGLIGQSAIKRKEISQLQKLDIRSTKKCSFSVVHVEVKMKPLALLLHPPTISSAPLRFNSSKSHLRNRPFILSCSALQSGSIKDGTSSKSEYKPGILDDFFLNVFRSKMVQVSKQNPMVQEVGWDSEKPGYGGLIEVASRLTMTGRTNSETIEASVRILTALFPPLLLKLYRILVSPIAGGKVAAIMVARVTALTCQWLMGTCTVNSIELPDGSSCQSGVFVEKCKYLEESKCIGICINTCKLPTQSFFKDQMGIPLLMEPNFNDYSCQFKFGVLPPLPEEDSILKEPCLEICPNATRRREVSGKMSAAQCPKA</sequence>
<reference evidence="2" key="1">
    <citation type="submission" date="2023-03" db="UniProtKB">
        <authorList>
            <consortium name="EnsemblPlants"/>
        </authorList>
    </citation>
    <scope>IDENTIFICATION</scope>
</reference>
<organism evidence="2">
    <name type="scientific">Cucumis melo</name>
    <name type="common">Muskmelon</name>
    <dbReference type="NCBI Taxonomy" id="3656"/>
    <lineage>
        <taxon>Eukaryota</taxon>
        <taxon>Viridiplantae</taxon>
        <taxon>Streptophyta</taxon>
        <taxon>Embryophyta</taxon>
        <taxon>Tracheophyta</taxon>
        <taxon>Spermatophyta</taxon>
        <taxon>Magnoliopsida</taxon>
        <taxon>eudicotyledons</taxon>
        <taxon>Gunneridae</taxon>
        <taxon>Pentapetalae</taxon>
        <taxon>rosids</taxon>
        <taxon>fabids</taxon>
        <taxon>Cucurbitales</taxon>
        <taxon>Cucurbitaceae</taxon>
        <taxon>Benincaseae</taxon>
        <taxon>Cucumis</taxon>
    </lineage>
</organism>
<dbReference type="PANTHER" id="PTHR33591:SF2">
    <property type="entry name" value="BETA-CAROTENE ISOMERASE D27"/>
    <property type="match status" value="1"/>
</dbReference>
<accession>A0A9I9DC80</accession>
<dbReference type="InterPro" id="IPR025114">
    <property type="entry name" value="D27-like_C"/>
</dbReference>
<dbReference type="EnsemblPlants" id="MELO3C015917.2.1">
    <property type="protein sequence ID" value="MELO3C015917.2.1"/>
    <property type="gene ID" value="MELO3C015917.2"/>
</dbReference>
<evidence type="ECO:0000259" key="1">
    <source>
        <dbReference type="Pfam" id="PF13225"/>
    </source>
</evidence>
<protein>
    <recommendedName>
        <fullName evidence="1">Beta-carotene isomerase D27-like C-terminal domain-containing protein</fullName>
    </recommendedName>
</protein>
<dbReference type="AlphaFoldDB" id="A0A9I9DC80"/>
<dbReference type="GO" id="GO:0005506">
    <property type="term" value="F:iron ion binding"/>
    <property type="evidence" value="ECO:0007669"/>
    <property type="project" value="InterPro"/>
</dbReference>
<dbReference type="PANTHER" id="PTHR33591">
    <property type="entry name" value="BETA-CAROTENE ISOMERASE D27"/>
    <property type="match status" value="1"/>
</dbReference>
<proteinExistence type="predicted"/>
<name>A0A9I9DC80_CUCME</name>
<feature type="domain" description="Beta-carotene isomerase D27-like C-terminal" evidence="1">
    <location>
        <begin position="223"/>
        <end position="305"/>
    </location>
</feature>
<dbReference type="Gramene" id="MELO3C015917.2.1">
    <property type="protein sequence ID" value="MELO3C015917.2.1"/>
    <property type="gene ID" value="MELO3C015917.2"/>
</dbReference>
<dbReference type="InterPro" id="IPR038938">
    <property type="entry name" value="D27-like"/>
</dbReference>
<evidence type="ECO:0000313" key="2">
    <source>
        <dbReference type="EnsemblPlants" id="MELO3C015917.2.1"/>
    </source>
</evidence>
<dbReference type="Pfam" id="PF13225">
    <property type="entry name" value="D27-like_C"/>
    <property type="match status" value="1"/>
</dbReference>